<dbReference type="GO" id="GO:0000724">
    <property type="term" value="P:double-strand break repair via homologous recombination"/>
    <property type="evidence" value="ECO:0007669"/>
    <property type="project" value="TreeGrafter"/>
</dbReference>
<proteinExistence type="inferred from homology"/>
<dbReference type="SUPFAM" id="SSF56300">
    <property type="entry name" value="Metallo-dependent phosphatases"/>
    <property type="match status" value="1"/>
</dbReference>
<keyword evidence="7 18" id="KW-0540">Nuclease</keyword>
<feature type="compositionally biased region" description="Basic residues" evidence="20">
    <location>
        <begin position="1135"/>
        <end position="1151"/>
    </location>
</feature>
<feature type="region of interest" description="Disordered" evidence="20">
    <location>
        <begin position="1035"/>
        <end position="1076"/>
    </location>
</feature>
<dbReference type="GO" id="GO:0035861">
    <property type="term" value="C:site of double-strand break"/>
    <property type="evidence" value="ECO:0007669"/>
    <property type="project" value="TreeGrafter"/>
</dbReference>
<feature type="transmembrane region" description="Helical" evidence="21">
    <location>
        <begin position="164"/>
        <end position="188"/>
    </location>
</feature>
<evidence type="ECO:0000313" key="23">
    <source>
        <dbReference type="EMBL" id="CCE33920.1"/>
    </source>
</evidence>
<evidence type="ECO:0000259" key="22">
    <source>
        <dbReference type="SMART" id="SM01347"/>
    </source>
</evidence>
<evidence type="ECO:0000313" key="24">
    <source>
        <dbReference type="Proteomes" id="UP000016801"/>
    </source>
</evidence>
<feature type="transmembrane region" description="Helical" evidence="21">
    <location>
        <begin position="467"/>
        <end position="494"/>
    </location>
</feature>
<dbReference type="GO" id="GO:0042138">
    <property type="term" value="P:meiotic DNA double-strand break formation"/>
    <property type="evidence" value="ECO:0007669"/>
    <property type="project" value="TreeGrafter"/>
</dbReference>
<dbReference type="SUPFAM" id="SSF103473">
    <property type="entry name" value="MFS general substrate transporter"/>
    <property type="match status" value="1"/>
</dbReference>
<dbReference type="Gene3D" id="3.60.21.10">
    <property type="match status" value="1"/>
</dbReference>
<dbReference type="PANTHER" id="PTHR10139:SF1">
    <property type="entry name" value="DOUBLE-STRAND BREAK REPAIR PROTEIN MRE11"/>
    <property type="match status" value="1"/>
</dbReference>
<dbReference type="CDD" id="cd00840">
    <property type="entry name" value="MPP_Mre11_N"/>
    <property type="match status" value="1"/>
</dbReference>
<evidence type="ECO:0000256" key="7">
    <source>
        <dbReference type="ARBA" id="ARBA00022722"/>
    </source>
</evidence>
<comment type="cofactor">
    <cofactor evidence="1">
        <name>Mn(2+)</name>
        <dbReference type="ChEBI" id="CHEBI:29035"/>
    </cofactor>
</comment>
<dbReference type="GO" id="GO:0031573">
    <property type="term" value="P:mitotic intra-S DNA damage checkpoint signaling"/>
    <property type="evidence" value="ECO:0007669"/>
    <property type="project" value="TreeGrafter"/>
</dbReference>
<evidence type="ECO:0000256" key="3">
    <source>
        <dbReference type="ARBA" id="ARBA00004141"/>
    </source>
</evidence>
<dbReference type="VEuPathDB" id="FungiDB:CPUR_07848"/>
<dbReference type="HOGENOM" id="CLU_006617_0_0_1"/>
<keyword evidence="16 18" id="KW-0469">Meiosis</keyword>
<feature type="region of interest" description="Disordered" evidence="20">
    <location>
        <begin position="295"/>
        <end position="317"/>
    </location>
</feature>
<dbReference type="Gene3D" id="1.20.1250.20">
    <property type="entry name" value="MFS general substrate transporter like domains"/>
    <property type="match status" value="1"/>
</dbReference>
<evidence type="ECO:0000256" key="20">
    <source>
        <dbReference type="SAM" id="MobiDB-lite"/>
    </source>
</evidence>
<dbReference type="STRING" id="1111077.M1WBZ5"/>
<gene>
    <name evidence="23" type="ORF">CPUR_07848</name>
</gene>
<feature type="transmembrane region" description="Helical" evidence="21">
    <location>
        <begin position="200"/>
        <end position="221"/>
    </location>
</feature>
<feature type="compositionally biased region" description="Polar residues" evidence="20">
    <location>
        <begin position="295"/>
        <end position="307"/>
    </location>
</feature>
<evidence type="ECO:0000256" key="9">
    <source>
        <dbReference type="ARBA" id="ARBA00022759"/>
    </source>
</evidence>
<keyword evidence="10 18" id="KW-0227">DNA damage</keyword>
<evidence type="ECO:0000256" key="12">
    <source>
        <dbReference type="ARBA" id="ARBA00022839"/>
    </source>
</evidence>
<evidence type="ECO:0000256" key="10">
    <source>
        <dbReference type="ARBA" id="ARBA00022763"/>
    </source>
</evidence>
<dbReference type="InterPro" id="IPR038487">
    <property type="entry name" value="Mre11_capping_dom"/>
</dbReference>
<dbReference type="SMART" id="SM01347">
    <property type="entry name" value="Mre11_DNA_bind"/>
    <property type="match status" value="1"/>
</dbReference>
<feature type="transmembrane region" description="Helical" evidence="21">
    <location>
        <begin position="93"/>
        <end position="113"/>
    </location>
</feature>
<protein>
    <submittedName>
        <fullName evidence="23">Probable recombinational repair protein mus-23</fullName>
    </submittedName>
</protein>
<evidence type="ECO:0000256" key="5">
    <source>
        <dbReference type="ARBA" id="ARBA00009028"/>
    </source>
</evidence>
<evidence type="ECO:0000256" key="21">
    <source>
        <dbReference type="SAM" id="Phobius"/>
    </source>
</evidence>
<feature type="compositionally biased region" description="Basic and acidic residues" evidence="20">
    <location>
        <begin position="308"/>
        <end position="317"/>
    </location>
</feature>
<feature type="compositionally biased region" description="Acidic residues" evidence="20">
    <location>
        <begin position="1064"/>
        <end position="1074"/>
    </location>
</feature>
<feature type="compositionally biased region" description="Basic and acidic residues" evidence="20">
    <location>
        <begin position="1051"/>
        <end position="1063"/>
    </location>
</feature>
<dbReference type="InterPro" id="IPR041796">
    <property type="entry name" value="Mre11_N"/>
</dbReference>
<dbReference type="Pfam" id="PF00149">
    <property type="entry name" value="Metallophos"/>
    <property type="match status" value="1"/>
</dbReference>
<dbReference type="GO" id="GO:0008296">
    <property type="term" value="F:3'-5'-DNA exonuclease activity"/>
    <property type="evidence" value="ECO:0007669"/>
    <property type="project" value="InterPro"/>
</dbReference>
<keyword evidence="19" id="KW-0175">Coiled coil</keyword>
<dbReference type="EMBL" id="CAGA01000069">
    <property type="protein sequence ID" value="CCE33920.1"/>
    <property type="molecule type" value="Genomic_DNA"/>
</dbReference>
<dbReference type="GO" id="GO:0016020">
    <property type="term" value="C:membrane"/>
    <property type="evidence" value="ECO:0007669"/>
    <property type="project" value="UniProtKB-SubCell"/>
</dbReference>
<feature type="transmembrane region" description="Helical" evidence="21">
    <location>
        <begin position="501"/>
        <end position="522"/>
    </location>
</feature>
<feature type="compositionally biased region" description="Basic and acidic residues" evidence="20">
    <location>
        <begin position="1"/>
        <end position="10"/>
    </location>
</feature>
<feature type="domain" description="Mre11 DNA-binding" evidence="22">
    <location>
        <begin position="815"/>
        <end position="988"/>
    </location>
</feature>
<evidence type="ECO:0000256" key="16">
    <source>
        <dbReference type="ARBA" id="ARBA00023254"/>
    </source>
</evidence>
<feature type="compositionally biased region" description="Low complexity" evidence="20">
    <location>
        <begin position="1121"/>
        <end position="1134"/>
    </location>
</feature>
<dbReference type="GO" id="GO:0000723">
    <property type="term" value="P:telomere maintenance"/>
    <property type="evidence" value="ECO:0007669"/>
    <property type="project" value="TreeGrafter"/>
</dbReference>
<reference evidence="23 24" key="1">
    <citation type="journal article" date="2013" name="PLoS Genet.">
        <title>Plant-symbiotic fungi as chemical engineers: Multi-genome analysis of the Clavicipitaceae reveals dynamics of alkaloid loci.</title>
        <authorList>
            <person name="Schardl C.L."/>
            <person name="Young C.A."/>
            <person name="Hesse U."/>
            <person name="Amyotte S.G."/>
            <person name="Andreeva K."/>
            <person name="Calie P.J."/>
            <person name="Fleetwood D.J."/>
            <person name="Haws D.C."/>
            <person name="Moore N."/>
            <person name="Oeser B."/>
            <person name="Panaccione D.G."/>
            <person name="Schweri K.K."/>
            <person name="Voisey C.R."/>
            <person name="Farman M.L."/>
            <person name="Jaromczyk J.W."/>
            <person name="Roe B.A."/>
            <person name="O'Sullivan D.M."/>
            <person name="Scott B."/>
            <person name="Tudzynski P."/>
            <person name="An Z."/>
            <person name="Arnaoudova E.G."/>
            <person name="Bullock C.T."/>
            <person name="Charlton N.D."/>
            <person name="Chen L."/>
            <person name="Cox M."/>
            <person name="Dinkins R.D."/>
            <person name="Florea S."/>
            <person name="Glenn A.E."/>
            <person name="Gordon A."/>
            <person name="Gueldener U."/>
            <person name="Harris D.R."/>
            <person name="Hollin W."/>
            <person name="Jaromczyk J."/>
            <person name="Johnson R.D."/>
            <person name="Khan A.K."/>
            <person name="Leistner E."/>
            <person name="Leuchtmann A."/>
            <person name="Li C."/>
            <person name="Liu J."/>
            <person name="Liu J."/>
            <person name="Liu M."/>
            <person name="Mace W."/>
            <person name="Machado C."/>
            <person name="Nagabhyru P."/>
            <person name="Pan J."/>
            <person name="Schmid J."/>
            <person name="Sugawara K."/>
            <person name="Steiner U."/>
            <person name="Takach J.E."/>
            <person name="Tanaka E."/>
            <person name="Webb J.S."/>
            <person name="Wilson E.V."/>
            <person name="Wiseman J.L."/>
            <person name="Yoshida R."/>
            <person name="Zeng Z."/>
        </authorList>
    </citation>
    <scope>NUCLEOTIDE SEQUENCE [LARGE SCALE GENOMIC DNA]</scope>
    <source>
        <strain evidence="23 24">20.1</strain>
    </source>
</reference>
<feature type="compositionally biased region" description="Polar residues" evidence="20">
    <location>
        <begin position="12"/>
        <end position="30"/>
    </location>
</feature>
<feature type="compositionally biased region" description="Acidic residues" evidence="20">
    <location>
        <begin position="1229"/>
        <end position="1239"/>
    </location>
</feature>
<dbReference type="AlphaFoldDB" id="M1WBZ5"/>
<evidence type="ECO:0000256" key="2">
    <source>
        <dbReference type="ARBA" id="ARBA00004123"/>
    </source>
</evidence>
<dbReference type="InterPro" id="IPR011701">
    <property type="entry name" value="MFS"/>
</dbReference>
<keyword evidence="21" id="KW-0472">Membrane</keyword>
<evidence type="ECO:0000256" key="6">
    <source>
        <dbReference type="ARBA" id="ARBA00022454"/>
    </source>
</evidence>
<keyword evidence="6" id="KW-0158">Chromosome</keyword>
<dbReference type="GO" id="GO:0030145">
    <property type="term" value="F:manganese ion binding"/>
    <property type="evidence" value="ECO:0007669"/>
    <property type="project" value="InterPro"/>
</dbReference>
<dbReference type="Pfam" id="PF07690">
    <property type="entry name" value="MFS_1"/>
    <property type="match status" value="1"/>
</dbReference>
<dbReference type="InterPro" id="IPR029052">
    <property type="entry name" value="Metallo-depent_PP-like"/>
</dbReference>
<dbReference type="OrthoDB" id="199930at2759"/>
<evidence type="ECO:0000256" key="17">
    <source>
        <dbReference type="ARBA" id="ARBA00064981"/>
    </source>
</evidence>
<dbReference type="InterPro" id="IPR003701">
    <property type="entry name" value="Mre11"/>
</dbReference>
<evidence type="ECO:0000256" key="11">
    <source>
        <dbReference type="ARBA" id="ARBA00022801"/>
    </source>
</evidence>
<keyword evidence="21" id="KW-1133">Transmembrane helix</keyword>
<dbReference type="Proteomes" id="UP000016801">
    <property type="component" value="Unassembled WGS sequence"/>
</dbReference>
<evidence type="ECO:0000256" key="1">
    <source>
        <dbReference type="ARBA" id="ARBA00001936"/>
    </source>
</evidence>
<dbReference type="PANTHER" id="PTHR10139">
    <property type="entry name" value="DOUBLE-STRAND BREAK REPAIR PROTEIN MRE11"/>
    <property type="match status" value="1"/>
</dbReference>
<evidence type="ECO:0000256" key="18">
    <source>
        <dbReference type="RuleBase" id="RU003447"/>
    </source>
</evidence>
<name>M1WBZ5_CLAP2</name>
<accession>M1WBZ5</accession>
<feature type="transmembrane region" description="Helical" evidence="21">
    <location>
        <begin position="437"/>
        <end position="455"/>
    </location>
</feature>
<dbReference type="GO" id="GO:0000014">
    <property type="term" value="F:single-stranded DNA endodeoxyribonuclease activity"/>
    <property type="evidence" value="ECO:0007669"/>
    <property type="project" value="TreeGrafter"/>
</dbReference>
<feature type="transmembrane region" description="Helical" evidence="21">
    <location>
        <begin position="241"/>
        <end position="263"/>
    </location>
</feature>
<dbReference type="eggNOG" id="KOG2310">
    <property type="taxonomic scope" value="Eukaryota"/>
</dbReference>
<dbReference type="GO" id="GO:0022857">
    <property type="term" value="F:transmembrane transporter activity"/>
    <property type="evidence" value="ECO:0007669"/>
    <property type="project" value="InterPro"/>
</dbReference>
<feature type="region of interest" description="Disordered" evidence="20">
    <location>
        <begin position="1091"/>
        <end position="1252"/>
    </location>
</feature>
<keyword evidence="24" id="KW-1185">Reference proteome</keyword>
<feature type="transmembrane region" description="Helical" evidence="21">
    <location>
        <begin position="55"/>
        <end position="81"/>
    </location>
</feature>
<feature type="compositionally biased region" description="Acidic residues" evidence="20">
    <location>
        <begin position="1156"/>
        <end position="1177"/>
    </location>
</feature>
<sequence>MASSGVDDRNPIISSAPLTAQMDNEPSSPFSGDDDHDSFEADFAHRRHTVRKKKVIRIVSLVFATLASLCAGSIGVFSLYAPRFQSRLRYTQFQVNGVAIAGSLALYLPISIMGYVCDRTGVPPLSLLSAILFGTGYGTAAFVYRKLDVEYDALRSSHGKANEWYYPALIFAFICIGSGTCAMYIASVSTCAKNFGKGKYRGLALAMPIAGFGLSGMWLSQFGSRFLYETKPDGSKGEVDVYHFFVFLAVLLTIIGVIGTFLLRVVDERDLIEGAIEELETSGFLDGSSMLGRSQQGYGTTDSTSVNEEAHEPSKDDDARWKKNWVLNAETRQFLTDHTMWPFAVGFLLMIGPAEAFINNLGTVIGTLTPPSTDGLFGDSTSAATHVSIFGITSTVARLLIGTLTDLLAPAPDTQHVQLSSSFHSSQPQRRFRISRVVFLLFFAVIMSFGLIYLASGAVQNHADRFWIVSGLVGAGYGAMFSLTPLIVTIIWGVENFATNFGIIAMLPALGSTFWGLVYSGVYQAGAKPPSLVSSSSGGEADELFCYEADTIRILIATDNHVGYEERDAIRKDDNMVLLAGDLFHENKPSRKSLYQVMRTLRQNCLGEKPCPLEFLSDAASVFEGAFPHVNYEDPDINISIPVFSIHGNHDDPSGDGNYCSLDLLQAAGLVNYFGRVAEADNIEAKPVLLQKGITKLALFGLSNVRDERMFRTFRDHKVKWFRPNVQMGDWFNLLAVHQNHHAHTATSYLPENVLPDWLDLVVWGHEHECLIDPRQNPETGFHVMQPGSSVATSLIPGEAVQKHVAILSVTGRDFKVDKIPLKSVRPFVTKEIILAQDKRFKGLDKKKDNRQEVTRRLMQIVEEMIEEANTSWDELQTEEEALEERPLPLIRLKVEYTASDGGLFECENPQRFSNRFVGKVANTNDIIYFHRKKSAQRKANANIPAEVLEALEDGDTIKVESLVHDFLGAQSLKVLPQGPFGDAVNQFVSKDDKHAMELFVSEHLTGQVKQLLDLESDDDDLNTAMDLYRTRVEQQAAHGTGKTGLTGLSAERKRVLKPKPDTWDSDFDGEWENEPGAWMFEDTGEQASLTTAQELARSTRRQAAASDNEESPVASKPKGRAAARGSKTTAAKAAAKKAPARKAPARGRGRKAAEPSDEDEEQDDDMDVVMESDEEPPPPPKATTRGRRAAPSTAKKPATGRAATKTKQTKLDFSQKAAGTSSQKAVEVSDDEISDEDAFATAPIASRTRRR</sequence>
<evidence type="ECO:0000256" key="19">
    <source>
        <dbReference type="SAM" id="Coils"/>
    </source>
</evidence>
<dbReference type="GO" id="GO:0097552">
    <property type="term" value="P:mitochondrial double-strand break repair via homologous recombination"/>
    <property type="evidence" value="ECO:0007669"/>
    <property type="project" value="TreeGrafter"/>
</dbReference>
<keyword evidence="12 18" id="KW-0269">Exonuclease</keyword>
<feature type="transmembrane region" description="Helical" evidence="21">
    <location>
        <begin position="125"/>
        <end position="144"/>
    </location>
</feature>
<dbReference type="Pfam" id="PF04152">
    <property type="entry name" value="Mre11_DNA_bind"/>
    <property type="match status" value="1"/>
</dbReference>
<keyword evidence="15 18" id="KW-0539">Nucleus</keyword>
<comment type="subunit">
    <text evidence="17">Component of the MRN complex composed of two heterodimers RAD50 and MRE11 associated with a single NBS1.</text>
</comment>
<keyword evidence="9 18" id="KW-0255">Endonuclease</keyword>
<dbReference type="GO" id="GO:0007095">
    <property type="term" value="P:mitotic G2 DNA damage checkpoint signaling"/>
    <property type="evidence" value="ECO:0007669"/>
    <property type="project" value="TreeGrafter"/>
</dbReference>
<evidence type="ECO:0000256" key="8">
    <source>
        <dbReference type="ARBA" id="ARBA00022723"/>
    </source>
</evidence>
<evidence type="ECO:0000256" key="15">
    <source>
        <dbReference type="ARBA" id="ARBA00023242"/>
    </source>
</evidence>
<keyword evidence="8" id="KW-0479">Metal-binding</keyword>
<evidence type="ECO:0000256" key="13">
    <source>
        <dbReference type="ARBA" id="ARBA00023204"/>
    </source>
</evidence>
<dbReference type="InterPro" id="IPR004843">
    <property type="entry name" value="Calcineurin-like_PHP"/>
</dbReference>
<evidence type="ECO:0000256" key="14">
    <source>
        <dbReference type="ARBA" id="ARBA00023211"/>
    </source>
</evidence>
<comment type="caution">
    <text evidence="23">The sequence shown here is derived from an EMBL/GenBank/DDBJ whole genome shotgun (WGS) entry which is preliminary data.</text>
</comment>
<keyword evidence="14 18" id="KW-0464">Manganese</keyword>
<dbReference type="InterPro" id="IPR007281">
    <property type="entry name" value="Mre11_DNA-bd"/>
</dbReference>
<dbReference type="Gene3D" id="3.30.110.110">
    <property type="entry name" value="Mre11, capping domain"/>
    <property type="match status" value="1"/>
</dbReference>
<feature type="region of interest" description="Disordered" evidence="20">
    <location>
        <begin position="1"/>
        <end position="34"/>
    </location>
</feature>
<feature type="coiled-coil region" evidence="19">
    <location>
        <begin position="844"/>
        <end position="886"/>
    </location>
</feature>
<dbReference type="GO" id="GO:0030870">
    <property type="term" value="C:Mre11 complex"/>
    <property type="evidence" value="ECO:0007669"/>
    <property type="project" value="InterPro"/>
</dbReference>
<dbReference type="CDD" id="cd17354">
    <property type="entry name" value="MFS_Mch1p_like"/>
    <property type="match status" value="1"/>
</dbReference>
<comment type="similarity">
    <text evidence="5 18">Belongs to the MRE11/RAD32 family.</text>
</comment>
<dbReference type="GO" id="GO:0006303">
    <property type="term" value="P:double-strand break repair via nonhomologous end joining"/>
    <property type="evidence" value="ECO:0007669"/>
    <property type="project" value="TreeGrafter"/>
</dbReference>
<keyword evidence="11 18" id="KW-0378">Hydrolase</keyword>
<dbReference type="NCBIfam" id="TIGR00583">
    <property type="entry name" value="mre11"/>
    <property type="match status" value="1"/>
</dbReference>
<dbReference type="FunFam" id="3.60.21.10:FF:000011">
    <property type="entry name" value="Double-strand break repair protein"/>
    <property type="match status" value="1"/>
</dbReference>
<keyword evidence="13 18" id="KW-0234">DNA repair</keyword>
<dbReference type="InterPro" id="IPR036259">
    <property type="entry name" value="MFS_trans_sf"/>
</dbReference>
<keyword evidence="21" id="KW-0812">Transmembrane</keyword>
<evidence type="ECO:0000256" key="4">
    <source>
        <dbReference type="ARBA" id="ARBA00004286"/>
    </source>
</evidence>
<comment type="subcellular location">
    <subcellularLocation>
        <location evidence="4">Chromosome</location>
    </subcellularLocation>
    <subcellularLocation>
        <location evidence="3">Membrane</location>
        <topology evidence="3">Multi-pass membrane protein</topology>
    </subcellularLocation>
    <subcellularLocation>
        <location evidence="2">Nucleus</location>
    </subcellularLocation>
</comment>
<organism evidence="23 24">
    <name type="scientific">Claviceps purpurea (strain 20.1)</name>
    <name type="common">Ergot fungus</name>
    <name type="synonym">Sphacelia segetum</name>
    <dbReference type="NCBI Taxonomy" id="1111077"/>
    <lineage>
        <taxon>Eukaryota</taxon>
        <taxon>Fungi</taxon>
        <taxon>Dikarya</taxon>
        <taxon>Ascomycota</taxon>
        <taxon>Pezizomycotina</taxon>
        <taxon>Sordariomycetes</taxon>
        <taxon>Hypocreomycetidae</taxon>
        <taxon>Hypocreales</taxon>
        <taxon>Clavicipitaceae</taxon>
        <taxon>Claviceps</taxon>
    </lineage>
</organism>